<feature type="non-terminal residue" evidence="12">
    <location>
        <position position="1"/>
    </location>
</feature>
<dbReference type="GO" id="GO:0046872">
    <property type="term" value="F:metal ion binding"/>
    <property type="evidence" value="ECO:0007669"/>
    <property type="project" value="UniProtKB-KW"/>
</dbReference>
<keyword evidence="7" id="KW-0249">Electron transport</keyword>
<evidence type="ECO:0000256" key="1">
    <source>
        <dbReference type="ARBA" id="ARBA00004651"/>
    </source>
</evidence>
<dbReference type="AlphaFoldDB" id="X0V469"/>
<evidence type="ECO:0000256" key="2">
    <source>
        <dbReference type="ARBA" id="ARBA00022448"/>
    </source>
</evidence>
<keyword evidence="8 11" id="KW-1133">Transmembrane helix</keyword>
<keyword evidence="5 11" id="KW-0812">Transmembrane</keyword>
<sequence>TGIVQEFQFGMNWSSYSRFVGNIFGVPLAMEALIAFFIESTFLGLWIFGWGRLPRRVHLACIWLVAIGTMISASFIIAANSWMQHPVGYEVVDGQAVLTSFFAVLTNSTFLAALAHTLLAAMLTAGMVVLGVSAYHLVRKNEVELFKRSARIALVFAFAGSLLVAFTGDTIAKVMTKQQPMKMAAGEALWDTESSAGWSIFAIGDVKDGRNSFNIQIPDALSILATDSPDGTVQGINNVQAEYEEEFGEGNYIPNVGVTYWSFRIMV</sequence>
<feature type="transmembrane region" description="Helical" evidence="11">
    <location>
        <begin position="23"/>
        <end position="48"/>
    </location>
</feature>
<evidence type="ECO:0000313" key="12">
    <source>
        <dbReference type="EMBL" id="GAG12900.1"/>
    </source>
</evidence>
<evidence type="ECO:0000256" key="3">
    <source>
        <dbReference type="ARBA" id="ARBA00022475"/>
    </source>
</evidence>
<evidence type="ECO:0008006" key="13">
    <source>
        <dbReference type="Google" id="ProtNLM"/>
    </source>
</evidence>
<evidence type="ECO:0000256" key="10">
    <source>
        <dbReference type="ARBA" id="ARBA00023136"/>
    </source>
</evidence>
<keyword evidence="4" id="KW-0349">Heme</keyword>
<dbReference type="InterPro" id="IPR002585">
    <property type="entry name" value="Cyt-d_ubiquinol_oxidase_su_1"/>
</dbReference>
<dbReference type="GO" id="GO:0019646">
    <property type="term" value="P:aerobic electron transport chain"/>
    <property type="evidence" value="ECO:0007669"/>
    <property type="project" value="InterPro"/>
</dbReference>
<accession>X0V469</accession>
<evidence type="ECO:0000256" key="8">
    <source>
        <dbReference type="ARBA" id="ARBA00022989"/>
    </source>
</evidence>
<dbReference type="Pfam" id="PF01654">
    <property type="entry name" value="Cyt_bd_oxida_I"/>
    <property type="match status" value="1"/>
</dbReference>
<proteinExistence type="predicted"/>
<organism evidence="12">
    <name type="scientific">marine sediment metagenome</name>
    <dbReference type="NCBI Taxonomy" id="412755"/>
    <lineage>
        <taxon>unclassified sequences</taxon>
        <taxon>metagenomes</taxon>
        <taxon>ecological metagenomes</taxon>
    </lineage>
</organism>
<dbReference type="GO" id="GO:0009055">
    <property type="term" value="F:electron transfer activity"/>
    <property type="evidence" value="ECO:0007669"/>
    <property type="project" value="InterPro"/>
</dbReference>
<evidence type="ECO:0000256" key="5">
    <source>
        <dbReference type="ARBA" id="ARBA00022692"/>
    </source>
</evidence>
<protein>
    <recommendedName>
        <fullName evidence="13">Cytochrome ubiquinol oxidase subunit I</fullName>
    </recommendedName>
</protein>
<evidence type="ECO:0000256" key="11">
    <source>
        <dbReference type="SAM" id="Phobius"/>
    </source>
</evidence>
<comment type="subcellular location">
    <subcellularLocation>
        <location evidence="1">Cell membrane</location>
        <topology evidence="1">Multi-pass membrane protein</topology>
    </subcellularLocation>
</comment>
<dbReference type="GO" id="GO:0016682">
    <property type="term" value="F:oxidoreductase activity, acting on diphenols and related substances as donors, oxygen as acceptor"/>
    <property type="evidence" value="ECO:0007669"/>
    <property type="project" value="TreeGrafter"/>
</dbReference>
<keyword evidence="2" id="KW-0813">Transport</keyword>
<keyword evidence="6" id="KW-0479">Metal-binding</keyword>
<evidence type="ECO:0000256" key="9">
    <source>
        <dbReference type="ARBA" id="ARBA00023004"/>
    </source>
</evidence>
<evidence type="ECO:0000256" key="4">
    <source>
        <dbReference type="ARBA" id="ARBA00022617"/>
    </source>
</evidence>
<gene>
    <name evidence="12" type="ORF">S01H1_41367</name>
</gene>
<keyword evidence="10 11" id="KW-0472">Membrane</keyword>
<dbReference type="PANTHER" id="PTHR30365">
    <property type="entry name" value="CYTOCHROME D UBIQUINOL OXIDASE"/>
    <property type="match status" value="1"/>
</dbReference>
<dbReference type="GO" id="GO:0020037">
    <property type="term" value="F:heme binding"/>
    <property type="evidence" value="ECO:0007669"/>
    <property type="project" value="TreeGrafter"/>
</dbReference>
<dbReference type="EMBL" id="BARS01026236">
    <property type="protein sequence ID" value="GAG12900.1"/>
    <property type="molecule type" value="Genomic_DNA"/>
</dbReference>
<dbReference type="GO" id="GO:0070069">
    <property type="term" value="C:cytochrome complex"/>
    <property type="evidence" value="ECO:0007669"/>
    <property type="project" value="InterPro"/>
</dbReference>
<dbReference type="GO" id="GO:0005886">
    <property type="term" value="C:plasma membrane"/>
    <property type="evidence" value="ECO:0007669"/>
    <property type="project" value="UniProtKB-SubCell"/>
</dbReference>
<dbReference type="PANTHER" id="PTHR30365:SF15">
    <property type="entry name" value="CYTOCHROME BD UBIQUINOL OXIDASE SUBUNIT 1"/>
    <property type="match status" value="1"/>
</dbReference>
<feature type="transmembrane region" description="Helical" evidence="11">
    <location>
        <begin position="60"/>
        <end position="83"/>
    </location>
</feature>
<evidence type="ECO:0000256" key="6">
    <source>
        <dbReference type="ARBA" id="ARBA00022723"/>
    </source>
</evidence>
<reference evidence="12" key="1">
    <citation type="journal article" date="2014" name="Front. Microbiol.">
        <title>High frequency of phylogenetically diverse reductive dehalogenase-homologous genes in deep subseafloor sedimentary metagenomes.</title>
        <authorList>
            <person name="Kawai M."/>
            <person name="Futagami T."/>
            <person name="Toyoda A."/>
            <person name="Takaki Y."/>
            <person name="Nishi S."/>
            <person name="Hori S."/>
            <person name="Arai W."/>
            <person name="Tsubouchi T."/>
            <person name="Morono Y."/>
            <person name="Uchiyama I."/>
            <person name="Ito T."/>
            <person name="Fujiyama A."/>
            <person name="Inagaki F."/>
            <person name="Takami H."/>
        </authorList>
    </citation>
    <scope>NUCLEOTIDE SEQUENCE</scope>
    <source>
        <strain evidence="12">Expedition CK06-06</strain>
    </source>
</reference>
<keyword evidence="9" id="KW-0408">Iron</keyword>
<name>X0V469_9ZZZZ</name>
<feature type="transmembrane region" description="Helical" evidence="11">
    <location>
        <begin position="150"/>
        <end position="172"/>
    </location>
</feature>
<feature type="non-terminal residue" evidence="12">
    <location>
        <position position="267"/>
    </location>
</feature>
<keyword evidence="3" id="KW-1003">Cell membrane</keyword>
<feature type="transmembrane region" description="Helical" evidence="11">
    <location>
        <begin position="119"/>
        <end position="138"/>
    </location>
</feature>
<evidence type="ECO:0000256" key="7">
    <source>
        <dbReference type="ARBA" id="ARBA00022982"/>
    </source>
</evidence>
<comment type="caution">
    <text evidence="12">The sequence shown here is derived from an EMBL/GenBank/DDBJ whole genome shotgun (WGS) entry which is preliminary data.</text>
</comment>